<reference evidence="1 2" key="1">
    <citation type="submission" date="2018-05" db="EMBL/GenBank/DDBJ databases">
        <title>Complete genome sequence of Arcticibacterium luteifluviistationis SM1504T, a cytophagaceae bacterium isolated from Arctic surface seawater.</title>
        <authorList>
            <person name="Li Y."/>
            <person name="Qin Q.-L."/>
        </authorList>
    </citation>
    <scope>NUCLEOTIDE SEQUENCE [LARGE SCALE GENOMIC DNA]</scope>
    <source>
        <strain evidence="1 2">SM1504</strain>
    </source>
</reference>
<dbReference type="EMBL" id="CP029480">
    <property type="protein sequence ID" value="AWV98812.1"/>
    <property type="molecule type" value="Genomic_DNA"/>
</dbReference>
<protein>
    <submittedName>
        <fullName evidence="1">Ferredoxin</fullName>
    </submittedName>
</protein>
<sequence length="106" mass="11797">MDKISITVLRNGLERKIETKPNEYKNLMFLLKDHCYPDDFGECGGMGRCATCIIKASGLKGAALEKDRNEPATLEKFRQSDPNLRLACGLHISSDLEGAIIELIEI</sequence>
<dbReference type="KEGG" id="als:DJ013_11770"/>
<evidence type="ECO:0000313" key="2">
    <source>
        <dbReference type="Proteomes" id="UP000249873"/>
    </source>
</evidence>
<keyword evidence="2" id="KW-1185">Reference proteome</keyword>
<dbReference type="Proteomes" id="UP000249873">
    <property type="component" value="Chromosome"/>
</dbReference>
<dbReference type="RefSeq" id="WP_111372005.1">
    <property type="nucleotide sequence ID" value="NZ_CP029480.1"/>
</dbReference>
<evidence type="ECO:0000313" key="1">
    <source>
        <dbReference type="EMBL" id="AWV98812.1"/>
    </source>
</evidence>
<dbReference type="InterPro" id="IPR012675">
    <property type="entry name" value="Beta-grasp_dom_sf"/>
</dbReference>
<name>A0A2Z4GBZ3_9BACT</name>
<accession>A0A2Z4GBZ3</accession>
<dbReference type="InterPro" id="IPR036010">
    <property type="entry name" value="2Fe-2S_ferredoxin-like_sf"/>
</dbReference>
<dbReference type="SUPFAM" id="SSF54292">
    <property type="entry name" value="2Fe-2S ferredoxin-like"/>
    <property type="match status" value="1"/>
</dbReference>
<dbReference type="AlphaFoldDB" id="A0A2Z4GBZ3"/>
<dbReference type="Gene3D" id="3.10.20.30">
    <property type="match status" value="1"/>
</dbReference>
<proteinExistence type="predicted"/>
<gene>
    <name evidence="1" type="ORF">DJ013_11770</name>
</gene>
<dbReference type="GO" id="GO:0051536">
    <property type="term" value="F:iron-sulfur cluster binding"/>
    <property type="evidence" value="ECO:0007669"/>
    <property type="project" value="InterPro"/>
</dbReference>
<organism evidence="1 2">
    <name type="scientific">Arcticibacterium luteifluviistationis</name>
    <dbReference type="NCBI Taxonomy" id="1784714"/>
    <lineage>
        <taxon>Bacteria</taxon>
        <taxon>Pseudomonadati</taxon>
        <taxon>Bacteroidota</taxon>
        <taxon>Cytophagia</taxon>
        <taxon>Cytophagales</taxon>
        <taxon>Leadbetterellaceae</taxon>
        <taxon>Arcticibacterium</taxon>
    </lineage>
</organism>
<dbReference type="OrthoDB" id="9799640at2"/>